<name>A0AAU9K5D7_9CILI</name>
<gene>
    <name evidence="2" type="ORF">BSTOLATCC_MIC62363</name>
</gene>
<evidence type="ECO:0000256" key="1">
    <source>
        <dbReference type="SAM" id="MobiDB-lite"/>
    </source>
</evidence>
<sequence length="291" mass="33737">MENNQHPLLLTYQNDPNNHSSKLPQDYQNSADTYNQNKSLYLINIVKSKTNLLIYKTENGRKERKILNTPELLDYGTCITLLPNGKLFCYGNIPSSNSGITLTIDKNFEIHQLPSGPPCGLSSGIYFSNSIYCFGGFNQSDPNFIISWRFDLNENRWIKLMPMPKADNLCAGVVFNRNILISGFHEKNLLLYSIDIDSFSRIPYKFSEFDLKILIKDERRLYLIGRKLIYESDIESYTAWSQIGYSRVINDPSQFYLAYNLGTIYIGCNYSLQSRYFKFSLKEKKITELFK</sequence>
<evidence type="ECO:0008006" key="4">
    <source>
        <dbReference type="Google" id="ProtNLM"/>
    </source>
</evidence>
<accession>A0AAU9K5D7</accession>
<dbReference type="Proteomes" id="UP001162131">
    <property type="component" value="Unassembled WGS sequence"/>
</dbReference>
<evidence type="ECO:0000313" key="3">
    <source>
        <dbReference type="Proteomes" id="UP001162131"/>
    </source>
</evidence>
<dbReference type="SUPFAM" id="SSF50965">
    <property type="entry name" value="Galactose oxidase, central domain"/>
    <property type="match status" value="1"/>
</dbReference>
<dbReference type="AlphaFoldDB" id="A0AAU9K5D7"/>
<feature type="region of interest" description="Disordered" evidence="1">
    <location>
        <begin position="1"/>
        <end position="29"/>
    </location>
</feature>
<protein>
    <recommendedName>
        <fullName evidence="4">Kelch motif family protein</fullName>
    </recommendedName>
</protein>
<reference evidence="2" key="1">
    <citation type="submission" date="2021-09" db="EMBL/GenBank/DDBJ databases">
        <authorList>
            <consortium name="AG Swart"/>
            <person name="Singh M."/>
            <person name="Singh A."/>
            <person name="Seah K."/>
            <person name="Emmerich C."/>
        </authorList>
    </citation>
    <scope>NUCLEOTIDE SEQUENCE</scope>
    <source>
        <strain evidence="2">ATCC30299</strain>
    </source>
</reference>
<dbReference type="EMBL" id="CAJZBQ010000060">
    <property type="protein sequence ID" value="CAG9334778.1"/>
    <property type="molecule type" value="Genomic_DNA"/>
</dbReference>
<dbReference type="InterPro" id="IPR011043">
    <property type="entry name" value="Gal_Oxase/kelch_b-propeller"/>
</dbReference>
<keyword evidence="3" id="KW-1185">Reference proteome</keyword>
<comment type="caution">
    <text evidence="2">The sequence shown here is derived from an EMBL/GenBank/DDBJ whole genome shotgun (WGS) entry which is preliminary data.</text>
</comment>
<evidence type="ECO:0000313" key="2">
    <source>
        <dbReference type="EMBL" id="CAG9334778.1"/>
    </source>
</evidence>
<dbReference type="InterPro" id="IPR015915">
    <property type="entry name" value="Kelch-typ_b-propeller"/>
</dbReference>
<organism evidence="2 3">
    <name type="scientific">Blepharisma stoltei</name>
    <dbReference type="NCBI Taxonomy" id="1481888"/>
    <lineage>
        <taxon>Eukaryota</taxon>
        <taxon>Sar</taxon>
        <taxon>Alveolata</taxon>
        <taxon>Ciliophora</taxon>
        <taxon>Postciliodesmatophora</taxon>
        <taxon>Heterotrichea</taxon>
        <taxon>Heterotrichida</taxon>
        <taxon>Blepharismidae</taxon>
        <taxon>Blepharisma</taxon>
    </lineage>
</organism>
<dbReference type="Gene3D" id="2.120.10.80">
    <property type="entry name" value="Kelch-type beta propeller"/>
    <property type="match status" value="1"/>
</dbReference>
<proteinExistence type="predicted"/>